<feature type="transmembrane region" description="Helical" evidence="1">
    <location>
        <begin position="114"/>
        <end position="132"/>
    </location>
</feature>
<reference evidence="2" key="2">
    <citation type="submission" date="2021-04" db="EMBL/GenBank/DDBJ databases">
        <authorList>
            <person name="Gilroy R."/>
        </authorList>
    </citation>
    <scope>NUCLEOTIDE SEQUENCE</scope>
    <source>
        <strain evidence="2">Gambia11-129</strain>
    </source>
</reference>
<evidence type="ECO:0000256" key="1">
    <source>
        <dbReference type="SAM" id="Phobius"/>
    </source>
</evidence>
<organism evidence="2 3">
    <name type="scientific">Candidatus Ornithospirochaeta avicola</name>
    <dbReference type="NCBI Taxonomy" id="2840896"/>
    <lineage>
        <taxon>Bacteria</taxon>
        <taxon>Pseudomonadati</taxon>
        <taxon>Spirochaetota</taxon>
        <taxon>Spirochaetia</taxon>
        <taxon>Spirochaetales</taxon>
        <taxon>Spirochaetaceae</taxon>
        <taxon>Spirochaetaceae incertae sedis</taxon>
        <taxon>Candidatus Ornithospirochaeta</taxon>
    </lineage>
</organism>
<keyword evidence="1" id="KW-0472">Membrane</keyword>
<dbReference type="EMBL" id="DXHU01000006">
    <property type="protein sequence ID" value="HIV98500.1"/>
    <property type="molecule type" value="Genomic_DNA"/>
</dbReference>
<feature type="transmembrane region" description="Helical" evidence="1">
    <location>
        <begin position="49"/>
        <end position="74"/>
    </location>
</feature>
<accession>A0A9D1PSN6</accession>
<keyword evidence="1" id="KW-1133">Transmembrane helix</keyword>
<dbReference type="PANTHER" id="PTHR40078">
    <property type="entry name" value="INTEGRAL MEMBRANE PROTEIN-RELATED"/>
    <property type="match status" value="1"/>
</dbReference>
<evidence type="ECO:0000313" key="2">
    <source>
        <dbReference type="EMBL" id="HIV98500.1"/>
    </source>
</evidence>
<evidence type="ECO:0000313" key="3">
    <source>
        <dbReference type="Proteomes" id="UP000823936"/>
    </source>
</evidence>
<feature type="transmembrane region" description="Helical" evidence="1">
    <location>
        <begin position="81"/>
        <end position="102"/>
    </location>
</feature>
<dbReference type="Pfam" id="PF19700">
    <property type="entry name" value="DUF6198"/>
    <property type="match status" value="1"/>
</dbReference>
<dbReference type="PANTHER" id="PTHR40078:SF1">
    <property type="entry name" value="INTEGRAL MEMBRANE PROTEIN"/>
    <property type="match status" value="1"/>
</dbReference>
<protein>
    <submittedName>
        <fullName evidence="2">Uncharacterized protein</fullName>
    </submittedName>
</protein>
<feature type="transmembrane region" description="Helical" evidence="1">
    <location>
        <begin position="161"/>
        <end position="184"/>
    </location>
</feature>
<gene>
    <name evidence="2" type="ORF">IAB12_01820</name>
</gene>
<dbReference type="AlphaFoldDB" id="A0A9D1PSN6"/>
<sequence length="226" mass="25483">MKRTFFTEAAYAFGIIALALGTALMEKADFGLSMVVAPAYLVHLKVSEYISWFSFGIAEYCFQAFVLIILSLVLKQFKKKFLFSFITAFIYGNVLDLMISLVNKIDSASFFGRLLFYISGLVVCALGVSLLFKTYISPEAYELFVKEISCKYGSDINKTKTVYDCISCMTAIVMSFIFFGLWHFEGVKAGTVICALLNGWTIGKCTKILDNFFEFKDAFSFRNIFS</sequence>
<dbReference type="InterPro" id="IPR038750">
    <property type="entry name" value="YczE/YyaS-like"/>
</dbReference>
<reference evidence="2" key="1">
    <citation type="journal article" date="2021" name="PeerJ">
        <title>Extensive microbial diversity within the chicken gut microbiome revealed by metagenomics and culture.</title>
        <authorList>
            <person name="Gilroy R."/>
            <person name="Ravi A."/>
            <person name="Getino M."/>
            <person name="Pursley I."/>
            <person name="Horton D.L."/>
            <person name="Alikhan N.F."/>
            <person name="Baker D."/>
            <person name="Gharbi K."/>
            <person name="Hall N."/>
            <person name="Watson M."/>
            <person name="Adriaenssens E.M."/>
            <person name="Foster-Nyarko E."/>
            <person name="Jarju S."/>
            <person name="Secka A."/>
            <person name="Antonio M."/>
            <person name="Oren A."/>
            <person name="Chaudhuri R.R."/>
            <person name="La Ragione R."/>
            <person name="Hildebrand F."/>
            <person name="Pallen M.J."/>
        </authorList>
    </citation>
    <scope>NUCLEOTIDE SEQUENCE</scope>
    <source>
        <strain evidence="2">Gambia11-129</strain>
    </source>
</reference>
<dbReference type="Proteomes" id="UP000823936">
    <property type="component" value="Unassembled WGS sequence"/>
</dbReference>
<name>A0A9D1PSN6_9SPIO</name>
<proteinExistence type="predicted"/>
<keyword evidence="1" id="KW-0812">Transmembrane</keyword>
<comment type="caution">
    <text evidence="2">The sequence shown here is derived from an EMBL/GenBank/DDBJ whole genome shotgun (WGS) entry which is preliminary data.</text>
</comment>